<proteinExistence type="predicted"/>
<dbReference type="InterPro" id="IPR036291">
    <property type="entry name" value="NAD(P)-bd_dom_sf"/>
</dbReference>
<dbReference type="Gene3D" id="3.40.50.720">
    <property type="entry name" value="NAD(P)-binding Rossmann-like Domain"/>
    <property type="match status" value="1"/>
</dbReference>
<dbReference type="InterPro" id="IPR016040">
    <property type="entry name" value="NAD(P)-bd_dom"/>
</dbReference>
<feature type="domain" description="NAD(P)-binding" evidence="1">
    <location>
        <begin position="20"/>
        <end position="212"/>
    </location>
</feature>
<protein>
    <submittedName>
        <fullName evidence="2">NAD(P)H-binding protein</fullName>
    </submittedName>
</protein>
<dbReference type="PANTHER" id="PTHR15020:SF50">
    <property type="entry name" value="UPF0659 PROTEIN YMR090W"/>
    <property type="match status" value="1"/>
</dbReference>
<evidence type="ECO:0000259" key="1">
    <source>
        <dbReference type="Pfam" id="PF13460"/>
    </source>
</evidence>
<evidence type="ECO:0000313" key="3">
    <source>
        <dbReference type="Proteomes" id="UP001501710"/>
    </source>
</evidence>
<organism evidence="2 3">
    <name type="scientific">Actinomadura meridiana</name>
    <dbReference type="NCBI Taxonomy" id="559626"/>
    <lineage>
        <taxon>Bacteria</taxon>
        <taxon>Bacillati</taxon>
        <taxon>Actinomycetota</taxon>
        <taxon>Actinomycetes</taxon>
        <taxon>Streptosporangiales</taxon>
        <taxon>Thermomonosporaceae</taxon>
        <taxon>Actinomadura</taxon>
    </lineage>
</organism>
<name>A0ABP8CAL4_9ACTN</name>
<dbReference type="SUPFAM" id="SSF51735">
    <property type="entry name" value="NAD(P)-binding Rossmann-fold domains"/>
    <property type="match status" value="1"/>
</dbReference>
<gene>
    <name evidence="2" type="ORF">GCM10022254_45970</name>
</gene>
<evidence type="ECO:0000313" key="2">
    <source>
        <dbReference type="EMBL" id="GAA4236409.1"/>
    </source>
</evidence>
<comment type="caution">
    <text evidence="2">The sequence shown here is derived from an EMBL/GenBank/DDBJ whole genome shotgun (WGS) entry which is preliminary data.</text>
</comment>
<sequence>MLWRVVIIFVWSSMRIVIAGGHGKVALRLTRLLAERGDAVVGIVRNPDHVDDVRQAGGDAVVLDLERATVDDVAAVLADADAVVFSAGSGNSATATRRDRVDAAAPVLLMDAAEQAGVRRFLHVSSINVGCAENPDIGEGYATYLRAKRVAEQHIMARDSLDWTLLRPGVLTDDPGAGTVQLTIGHPDGSAVVRFDQVSRDDVAAVLVALLDRRDTARRAYVLVGGDTPIDQALTS</sequence>
<keyword evidence="3" id="KW-1185">Reference proteome</keyword>
<reference evidence="3" key="1">
    <citation type="journal article" date="2019" name="Int. J. Syst. Evol. Microbiol.">
        <title>The Global Catalogue of Microorganisms (GCM) 10K type strain sequencing project: providing services to taxonomists for standard genome sequencing and annotation.</title>
        <authorList>
            <consortium name="The Broad Institute Genomics Platform"/>
            <consortium name="The Broad Institute Genome Sequencing Center for Infectious Disease"/>
            <person name="Wu L."/>
            <person name="Ma J."/>
        </authorList>
    </citation>
    <scope>NUCLEOTIDE SEQUENCE [LARGE SCALE GENOMIC DNA]</scope>
    <source>
        <strain evidence="3">JCM 17440</strain>
    </source>
</reference>
<dbReference type="Pfam" id="PF13460">
    <property type="entry name" value="NAD_binding_10"/>
    <property type="match status" value="1"/>
</dbReference>
<dbReference type="PANTHER" id="PTHR15020">
    <property type="entry name" value="FLAVIN REDUCTASE-RELATED"/>
    <property type="match status" value="1"/>
</dbReference>
<dbReference type="EMBL" id="BAABAS010000015">
    <property type="protein sequence ID" value="GAA4236409.1"/>
    <property type="molecule type" value="Genomic_DNA"/>
</dbReference>
<accession>A0ABP8CAL4</accession>
<dbReference type="Proteomes" id="UP001501710">
    <property type="component" value="Unassembled WGS sequence"/>
</dbReference>